<dbReference type="InterPro" id="IPR024478">
    <property type="entry name" value="HlyB_4HB_MCP"/>
</dbReference>
<proteinExistence type="inferred from homology"/>
<dbReference type="PROSITE" id="PS50111">
    <property type="entry name" value="CHEMOTAXIS_TRANSDUC_2"/>
    <property type="match status" value="1"/>
</dbReference>
<keyword evidence="5" id="KW-0472">Membrane</keyword>
<dbReference type="RefSeq" id="WP_088449505.1">
    <property type="nucleotide sequence ID" value="NZ_JACHXO010000001.1"/>
</dbReference>
<keyword evidence="5" id="KW-1133">Transmembrane helix</keyword>
<protein>
    <submittedName>
        <fullName evidence="8">Methyl-accepting chemotaxis protein</fullName>
    </submittedName>
</protein>
<sequence>MKSRFGVGAKLAGSFGLVLLMLIGLGITAVIQLARVNDVADDMHTNWLPSTRQVSAIAQHVNRYRIREYRVLITEADKMTAALTRMQESKEAVDKAIAAYGPMVSSDEEGRKYKEVATLWAKYLERADQLKSAAGSEDLVLAKRLVTVDGLATFDQLNKAMEELTEINTQGAQSAAELGSQIYASGKVTMFAVSLLAIVVGSGCAFIITRGITRPLAESVKLAETVADGDLTVTLNVRGTDEVAQLQLALLSMVDRLKGVVAQVRDGVSAVSGASSQIAAGNSDLSSRTESTSANLQQTASSMEQLTGTVSQSADTARQANQMAASAAEAAQKGGEAVGQVVERMREISDASRRISDITSTIDSIAFQTNILALNAAVEAARAGEQGRGFAVVASEVRTLAQRSAVAAKEIRGLIDHSVQTVSAGSTEVAKAGEAMGQIVNGVSRVTDLMGEIAAASSEQRDGINQVNQSVANLDQMTQQNAALVEESSAAAASLRDQAARLADVVAVFRVGMAT</sequence>
<evidence type="ECO:0000259" key="6">
    <source>
        <dbReference type="PROSITE" id="PS50111"/>
    </source>
</evidence>
<dbReference type="Pfam" id="PF00015">
    <property type="entry name" value="MCPsignal"/>
    <property type="match status" value="1"/>
</dbReference>
<feature type="region of interest" description="Disordered" evidence="4">
    <location>
        <begin position="281"/>
        <end position="302"/>
    </location>
</feature>
<evidence type="ECO:0000256" key="5">
    <source>
        <dbReference type="SAM" id="Phobius"/>
    </source>
</evidence>
<evidence type="ECO:0000313" key="9">
    <source>
        <dbReference type="Proteomes" id="UP000574369"/>
    </source>
</evidence>
<dbReference type="InterPro" id="IPR004090">
    <property type="entry name" value="Chemotax_Me-accpt_rcpt"/>
</dbReference>
<name>A0ABR6GL28_9BURK</name>
<organism evidence="8 9">
    <name type="scientific">Roseateles terrae</name>
    <dbReference type="NCBI Taxonomy" id="431060"/>
    <lineage>
        <taxon>Bacteria</taxon>
        <taxon>Pseudomonadati</taxon>
        <taxon>Pseudomonadota</taxon>
        <taxon>Betaproteobacteria</taxon>
        <taxon>Burkholderiales</taxon>
        <taxon>Sphaerotilaceae</taxon>
        <taxon>Roseateles</taxon>
    </lineage>
</organism>
<dbReference type="SUPFAM" id="SSF58104">
    <property type="entry name" value="Methyl-accepting chemotaxis protein (MCP) signaling domain"/>
    <property type="match status" value="1"/>
</dbReference>
<dbReference type="PANTHER" id="PTHR43531">
    <property type="entry name" value="PROTEIN ICFG"/>
    <property type="match status" value="1"/>
</dbReference>
<dbReference type="PANTHER" id="PTHR43531:SF14">
    <property type="entry name" value="METHYL-ACCEPTING CHEMOTAXIS PROTEIN I-RELATED"/>
    <property type="match status" value="1"/>
</dbReference>
<evidence type="ECO:0000256" key="1">
    <source>
        <dbReference type="ARBA" id="ARBA00022481"/>
    </source>
</evidence>
<evidence type="ECO:0000256" key="4">
    <source>
        <dbReference type="SAM" id="MobiDB-lite"/>
    </source>
</evidence>
<dbReference type="Gene3D" id="1.10.287.950">
    <property type="entry name" value="Methyl-accepting chemotaxis protein"/>
    <property type="match status" value="1"/>
</dbReference>
<comment type="similarity">
    <text evidence="2">Belongs to the methyl-accepting chemotaxis (MCP) protein family.</text>
</comment>
<keyword evidence="3" id="KW-0807">Transducer</keyword>
<dbReference type="CDD" id="cd11386">
    <property type="entry name" value="MCP_signal"/>
    <property type="match status" value="1"/>
</dbReference>
<dbReference type="PRINTS" id="PR00260">
    <property type="entry name" value="CHEMTRNSDUCR"/>
</dbReference>
<feature type="domain" description="Methyl-accepting transducer" evidence="6">
    <location>
        <begin position="267"/>
        <end position="496"/>
    </location>
</feature>
<dbReference type="InterPro" id="IPR051310">
    <property type="entry name" value="MCP_chemotaxis"/>
</dbReference>
<comment type="caution">
    <text evidence="8">The sequence shown here is derived from an EMBL/GenBank/DDBJ whole genome shotgun (WGS) entry which is preliminary data.</text>
</comment>
<dbReference type="CDD" id="cd06225">
    <property type="entry name" value="HAMP"/>
    <property type="match status" value="1"/>
</dbReference>
<feature type="domain" description="HAMP" evidence="7">
    <location>
        <begin position="210"/>
        <end position="262"/>
    </location>
</feature>
<evidence type="ECO:0000256" key="2">
    <source>
        <dbReference type="ARBA" id="ARBA00029447"/>
    </source>
</evidence>
<dbReference type="Pfam" id="PF00672">
    <property type="entry name" value="HAMP"/>
    <property type="match status" value="1"/>
</dbReference>
<dbReference type="SMART" id="SM00283">
    <property type="entry name" value="MA"/>
    <property type="match status" value="1"/>
</dbReference>
<evidence type="ECO:0000259" key="7">
    <source>
        <dbReference type="PROSITE" id="PS50885"/>
    </source>
</evidence>
<gene>
    <name evidence="8" type="ORF">FHS28_000184</name>
</gene>
<evidence type="ECO:0000313" key="8">
    <source>
        <dbReference type="EMBL" id="MBB3192819.1"/>
    </source>
</evidence>
<evidence type="ECO:0000256" key="3">
    <source>
        <dbReference type="PROSITE-ProRule" id="PRU00284"/>
    </source>
</evidence>
<dbReference type="Proteomes" id="UP000574369">
    <property type="component" value="Unassembled WGS sequence"/>
</dbReference>
<accession>A0ABR6GL28</accession>
<dbReference type="Pfam" id="PF12729">
    <property type="entry name" value="4HB_MCP_1"/>
    <property type="match status" value="1"/>
</dbReference>
<feature type="transmembrane region" description="Helical" evidence="5">
    <location>
        <begin position="188"/>
        <end position="208"/>
    </location>
</feature>
<dbReference type="PROSITE" id="PS50885">
    <property type="entry name" value="HAMP"/>
    <property type="match status" value="1"/>
</dbReference>
<keyword evidence="1" id="KW-0488">Methylation</keyword>
<feature type="transmembrane region" description="Helical" evidence="5">
    <location>
        <begin position="12"/>
        <end position="34"/>
    </location>
</feature>
<keyword evidence="9" id="KW-1185">Reference proteome</keyword>
<reference evidence="8 9" key="1">
    <citation type="submission" date="2020-08" db="EMBL/GenBank/DDBJ databases">
        <title>Genomic Encyclopedia of Type Strains, Phase III (KMG-III): the genomes of soil and plant-associated and newly described type strains.</title>
        <authorList>
            <person name="Whitman W."/>
        </authorList>
    </citation>
    <scope>NUCLEOTIDE SEQUENCE [LARGE SCALE GENOMIC DNA]</scope>
    <source>
        <strain evidence="8 9">CECT 7247</strain>
    </source>
</reference>
<keyword evidence="5" id="KW-0812">Transmembrane</keyword>
<dbReference type="InterPro" id="IPR003660">
    <property type="entry name" value="HAMP_dom"/>
</dbReference>
<dbReference type="SMART" id="SM00304">
    <property type="entry name" value="HAMP"/>
    <property type="match status" value="1"/>
</dbReference>
<dbReference type="EMBL" id="JACHXO010000001">
    <property type="protein sequence ID" value="MBB3192819.1"/>
    <property type="molecule type" value="Genomic_DNA"/>
</dbReference>
<dbReference type="InterPro" id="IPR004089">
    <property type="entry name" value="MCPsignal_dom"/>
</dbReference>